<keyword evidence="2" id="KW-0238">DNA-binding</keyword>
<sequence length="270" mass="29862">MTTERSDTIRSLARGLHVLSAINRLGAASLNQLHQETHISRQAILRILATLEEEGYVRRWLNDGLYRISSISPGVSRNFAQLTLMADIIAPSQVELMAQLDWPTDVAVLDGDRMAVCETTRRQSPFPFPLVRAGHRVHILQSAVGRVYLAFMEEPEREALLTRLRLSLDPYDTQSRKREAVARLVEKVRSDGFGVREPGYVAPGSGHGASMQALALPIFQGARVAACLSATWFARALSVEEFVERHLHDIKAAVAKAEMLIASSGIELQA</sequence>
<reference evidence="6 7" key="1">
    <citation type="submission" date="2020-10" db="EMBL/GenBank/DDBJ databases">
        <title>Degradation of 1,4-Dioxane by Xanthobacter sp. YN2, via a Novel Group-2 Soluble Di-Iron Monooxygenase.</title>
        <authorList>
            <person name="Ma F."/>
            <person name="Wang Y."/>
            <person name="Yang J."/>
            <person name="Guo H."/>
            <person name="Su D."/>
            <person name="Yu L."/>
        </authorList>
    </citation>
    <scope>NUCLEOTIDE SEQUENCE [LARGE SCALE GENOMIC DNA]</scope>
    <source>
        <strain evidence="6 7">YN2</strain>
    </source>
</reference>
<dbReference type="RefSeq" id="WP_203193831.1">
    <property type="nucleotide sequence ID" value="NZ_CP063362.1"/>
</dbReference>
<keyword evidence="1" id="KW-0805">Transcription regulation</keyword>
<feature type="domain" description="IclR-ED" evidence="5">
    <location>
        <begin position="67"/>
        <end position="263"/>
    </location>
</feature>
<evidence type="ECO:0000256" key="2">
    <source>
        <dbReference type="ARBA" id="ARBA00023125"/>
    </source>
</evidence>
<dbReference type="Gene3D" id="3.30.450.40">
    <property type="match status" value="1"/>
</dbReference>
<dbReference type="Pfam" id="PF01614">
    <property type="entry name" value="IclR_C"/>
    <property type="match status" value="1"/>
</dbReference>
<dbReference type="PANTHER" id="PTHR30136:SF23">
    <property type="entry name" value="DNA-BINDING TRANSCRIPTIONAL ACTIVATOR MHPR"/>
    <property type="match status" value="1"/>
</dbReference>
<gene>
    <name evidence="6" type="ORF">EZH22_00175</name>
</gene>
<dbReference type="EMBL" id="CP063362">
    <property type="protein sequence ID" value="QRG06921.1"/>
    <property type="molecule type" value="Genomic_DNA"/>
</dbReference>
<dbReference type="Proteomes" id="UP000596427">
    <property type="component" value="Chromosome"/>
</dbReference>
<keyword evidence="7" id="KW-1185">Reference proteome</keyword>
<dbReference type="PANTHER" id="PTHR30136">
    <property type="entry name" value="HELIX-TURN-HELIX TRANSCRIPTIONAL REGULATOR, ICLR FAMILY"/>
    <property type="match status" value="1"/>
</dbReference>
<evidence type="ECO:0000256" key="3">
    <source>
        <dbReference type="ARBA" id="ARBA00023163"/>
    </source>
</evidence>
<dbReference type="PROSITE" id="PS51077">
    <property type="entry name" value="HTH_ICLR"/>
    <property type="match status" value="1"/>
</dbReference>
<dbReference type="InterPro" id="IPR029016">
    <property type="entry name" value="GAF-like_dom_sf"/>
</dbReference>
<dbReference type="InterPro" id="IPR036390">
    <property type="entry name" value="WH_DNA-bd_sf"/>
</dbReference>
<dbReference type="GO" id="GO:0003677">
    <property type="term" value="F:DNA binding"/>
    <property type="evidence" value="ECO:0007669"/>
    <property type="project" value="UniProtKB-KW"/>
</dbReference>
<dbReference type="Pfam" id="PF09339">
    <property type="entry name" value="HTH_IclR"/>
    <property type="match status" value="1"/>
</dbReference>
<proteinExistence type="predicted"/>
<dbReference type="SMART" id="SM00346">
    <property type="entry name" value="HTH_ICLR"/>
    <property type="match status" value="1"/>
</dbReference>
<dbReference type="Gene3D" id="1.10.10.10">
    <property type="entry name" value="Winged helix-like DNA-binding domain superfamily/Winged helix DNA-binding domain"/>
    <property type="match status" value="1"/>
</dbReference>
<keyword evidence="3" id="KW-0804">Transcription</keyword>
<dbReference type="AlphaFoldDB" id="A0A974PP61"/>
<dbReference type="GO" id="GO:0045892">
    <property type="term" value="P:negative regulation of DNA-templated transcription"/>
    <property type="evidence" value="ECO:0007669"/>
    <property type="project" value="TreeGrafter"/>
</dbReference>
<dbReference type="InterPro" id="IPR014757">
    <property type="entry name" value="Tscrpt_reg_IclR_C"/>
</dbReference>
<dbReference type="InterPro" id="IPR005471">
    <property type="entry name" value="Tscrpt_reg_IclR_N"/>
</dbReference>
<evidence type="ECO:0000313" key="7">
    <source>
        <dbReference type="Proteomes" id="UP000596427"/>
    </source>
</evidence>
<name>A0A974PP61_9HYPH</name>
<evidence type="ECO:0000259" key="4">
    <source>
        <dbReference type="PROSITE" id="PS51077"/>
    </source>
</evidence>
<dbReference type="KEGG" id="xdi:EZH22_00175"/>
<evidence type="ECO:0000256" key="1">
    <source>
        <dbReference type="ARBA" id="ARBA00023015"/>
    </source>
</evidence>
<feature type="domain" description="HTH iclR-type" evidence="4">
    <location>
        <begin position="9"/>
        <end position="70"/>
    </location>
</feature>
<evidence type="ECO:0000259" key="5">
    <source>
        <dbReference type="PROSITE" id="PS51078"/>
    </source>
</evidence>
<dbReference type="PROSITE" id="PS51078">
    <property type="entry name" value="ICLR_ED"/>
    <property type="match status" value="1"/>
</dbReference>
<evidence type="ECO:0000313" key="6">
    <source>
        <dbReference type="EMBL" id="QRG06921.1"/>
    </source>
</evidence>
<dbReference type="SUPFAM" id="SSF46785">
    <property type="entry name" value="Winged helix' DNA-binding domain"/>
    <property type="match status" value="1"/>
</dbReference>
<dbReference type="InterPro" id="IPR036388">
    <property type="entry name" value="WH-like_DNA-bd_sf"/>
</dbReference>
<organism evidence="6 7">
    <name type="scientific">Xanthobacter dioxanivorans</name>
    <dbReference type="NCBI Taxonomy" id="2528964"/>
    <lineage>
        <taxon>Bacteria</taxon>
        <taxon>Pseudomonadati</taxon>
        <taxon>Pseudomonadota</taxon>
        <taxon>Alphaproteobacteria</taxon>
        <taxon>Hyphomicrobiales</taxon>
        <taxon>Xanthobacteraceae</taxon>
        <taxon>Xanthobacter</taxon>
    </lineage>
</organism>
<dbReference type="InterPro" id="IPR050707">
    <property type="entry name" value="HTH_MetabolicPath_Reg"/>
</dbReference>
<dbReference type="GO" id="GO:0003700">
    <property type="term" value="F:DNA-binding transcription factor activity"/>
    <property type="evidence" value="ECO:0007669"/>
    <property type="project" value="TreeGrafter"/>
</dbReference>
<dbReference type="SUPFAM" id="SSF55781">
    <property type="entry name" value="GAF domain-like"/>
    <property type="match status" value="1"/>
</dbReference>
<protein>
    <submittedName>
        <fullName evidence="6">Helix-turn-helix domain-containing protein</fullName>
    </submittedName>
</protein>
<accession>A0A974PP61</accession>